<dbReference type="GO" id="GO:0005667">
    <property type="term" value="C:transcription regulator complex"/>
    <property type="evidence" value="ECO:0007669"/>
    <property type="project" value="TreeGrafter"/>
</dbReference>
<dbReference type="PANTHER" id="PTHR12243:SF67">
    <property type="entry name" value="COREPRESSOR OF PANGOLIN, ISOFORM A-RELATED"/>
    <property type="match status" value="1"/>
</dbReference>
<dbReference type="EMBL" id="JANEYG010000059">
    <property type="protein sequence ID" value="KAJ8915018.1"/>
    <property type="molecule type" value="Genomic_DNA"/>
</dbReference>
<dbReference type="SMART" id="SM00595">
    <property type="entry name" value="MADF"/>
    <property type="match status" value="1"/>
</dbReference>
<dbReference type="InterPro" id="IPR006578">
    <property type="entry name" value="MADF-dom"/>
</dbReference>
<dbReference type="GO" id="GO:0005634">
    <property type="term" value="C:nucleus"/>
    <property type="evidence" value="ECO:0007669"/>
    <property type="project" value="TreeGrafter"/>
</dbReference>
<protein>
    <recommendedName>
        <fullName evidence="2">MADF domain-containing protein</fullName>
    </recommendedName>
</protein>
<dbReference type="Pfam" id="PF10545">
    <property type="entry name" value="MADF_DNA_bdg"/>
    <property type="match status" value="1"/>
</dbReference>
<feature type="domain" description="MADF" evidence="2">
    <location>
        <begin position="27"/>
        <end position="118"/>
    </location>
</feature>
<proteinExistence type="predicted"/>
<sequence length="274" mass="31597">MIAAPPKSVPCPPLRGHVHAAMTLTIKLIECVKANPILYDTDHPDHRNLHRREKVWKDIGKELKEDGEELKKKWKNIKDCYQKHLRTLNSKSIHITPKRSYRNWQWAPLMEFCRKQTEASIKYSNKFGKSRNDAPSEPERDREEETACETAPSSSWQGTKRKREETAVSVPSRKQLIYTADAIDLIFLGYSNTIKSFSPTRQATVKMKIARVIMEEELKNLEEASIIRVVSKATEEETGVFDDEHPCSSSTDTVKYEELSVKSEIKSEDEDEDF</sequence>
<evidence type="ECO:0000256" key="1">
    <source>
        <dbReference type="SAM" id="MobiDB-lite"/>
    </source>
</evidence>
<evidence type="ECO:0000313" key="4">
    <source>
        <dbReference type="Proteomes" id="UP001159042"/>
    </source>
</evidence>
<organism evidence="3 4">
    <name type="scientific">Exocentrus adspersus</name>
    <dbReference type="NCBI Taxonomy" id="1586481"/>
    <lineage>
        <taxon>Eukaryota</taxon>
        <taxon>Metazoa</taxon>
        <taxon>Ecdysozoa</taxon>
        <taxon>Arthropoda</taxon>
        <taxon>Hexapoda</taxon>
        <taxon>Insecta</taxon>
        <taxon>Pterygota</taxon>
        <taxon>Neoptera</taxon>
        <taxon>Endopterygota</taxon>
        <taxon>Coleoptera</taxon>
        <taxon>Polyphaga</taxon>
        <taxon>Cucujiformia</taxon>
        <taxon>Chrysomeloidea</taxon>
        <taxon>Cerambycidae</taxon>
        <taxon>Lamiinae</taxon>
        <taxon>Acanthocinini</taxon>
        <taxon>Exocentrus</taxon>
    </lineage>
</organism>
<dbReference type="Proteomes" id="UP001159042">
    <property type="component" value="Unassembled WGS sequence"/>
</dbReference>
<dbReference type="PROSITE" id="PS51029">
    <property type="entry name" value="MADF"/>
    <property type="match status" value="1"/>
</dbReference>
<dbReference type="InterPro" id="IPR039353">
    <property type="entry name" value="TF_Adf1"/>
</dbReference>
<dbReference type="AlphaFoldDB" id="A0AAV8VL75"/>
<dbReference type="PANTHER" id="PTHR12243">
    <property type="entry name" value="MADF DOMAIN TRANSCRIPTION FACTOR"/>
    <property type="match status" value="1"/>
</dbReference>
<comment type="caution">
    <text evidence="3">The sequence shown here is derived from an EMBL/GenBank/DDBJ whole genome shotgun (WGS) entry which is preliminary data.</text>
</comment>
<name>A0AAV8VL75_9CUCU</name>
<gene>
    <name evidence="3" type="ORF">NQ315_015992</name>
</gene>
<feature type="compositionally biased region" description="Basic and acidic residues" evidence="1">
    <location>
        <begin position="130"/>
        <end position="145"/>
    </location>
</feature>
<evidence type="ECO:0000259" key="2">
    <source>
        <dbReference type="PROSITE" id="PS51029"/>
    </source>
</evidence>
<accession>A0AAV8VL75</accession>
<reference evidence="3 4" key="1">
    <citation type="journal article" date="2023" name="Insect Mol. Biol.">
        <title>Genome sequencing provides insights into the evolution of gene families encoding plant cell wall-degrading enzymes in longhorned beetles.</title>
        <authorList>
            <person name="Shin N.R."/>
            <person name="Okamura Y."/>
            <person name="Kirsch R."/>
            <person name="Pauchet Y."/>
        </authorList>
    </citation>
    <scope>NUCLEOTIDE SEQUENCE [LARGE SCALE GENOMIC DNA]</scope>
    <source>
        <strain evidence="3">EAD_L_NR</strain>
    </source>
</reference>
<evidence type="ECO:0000313" key="3">
    <source>
        <dbReference type="EMBL" id="KAJ8915018.1"/>
    </source>
</evidence>
<keyword evidence="4" id="KW-1185">Reference proteome</keyword>
<dbReference type="GO" id="GO:0006357">
    <property type="term" value="P:regulation of transcription by RNA polymerase II"/>
    <property type="evidence" value="ECO:0007669"/>
    <property type="project" value="TreeGrafter"/>
</dbReference>
<feature type="region of interest" description="Disordered" evidence="1">
    <location>
        <begin position="124"/>
        <end position="167"/>
    </location>
</feature>